<accession>A0A8J7C4B0</accession>
<proteinExistence type="predicted"/>
<gene>
    <name evidence="2" type="ORF">ICL16_03475</name>
</gene>
<evidence type="ECO:0000313" key="2">
    <source>
        <dbReference type="EMBL" id="MBD2771209.1"/>
    </source>
</evidence>
<name>A0A8J7C4B0_9CYAN</name>
<dbReference type="RefSeq" id="WP_190825498.1">
    <property type="nucleotide sequence ID" value="NZ_CAWPPI010000013.1"/>
</dbReference>
<keyword evidence="3" id="KW-1185">Reference proteome</keyword>
<comment type="caution">
    <text evidence="2">The sequence shown here is derived from an EMBL/GenBank/DDBJ whole genome shotgun (WGS) entry which is preliminary data.</text>
</comment>
<keyword evidence="1" id="KW-0175">Coiled coil</keyword>
<feature type="coiled-coil region" evidence="1">
    <location>
        <begin position="79"/>
        <end position="106"/>
    </location>
</feature>
<evidence type="ECO:0000256" key="1">
    <source>
        <dbReference type="SAM" id="Coils"/>
    </source>
</evidence>
<sequence length="107" mass="12516">MITHNLPQTKLSIPLPPNWAPPKYQFGQLTQQGWIIGMRFYPEYSALGYSYRNSGWQYEVIRSWLETDTEIISESSVRLYEDEEAKAELQAEINLLQRQIEDIAHAL</sequence>
<reference evidence="2" key="1">
    <citation type="submission" date="2020-09" db="EMBL/GenBank/DDBJ databases">
        <title>Iningainema tapete sp. nov. (Scytonemataceae, Cyanobacteria) from greenhouses in central Florida (USA) produces two types of nodularin with biosynthetic potential for microcystin-LR and anabaenopeptins.</title>
        <authorList>
            <person name="Berthold D.E."/>
            <person name="Lefler F.W."/>
            <person name="Huang I.-S."/>
            <person name="Abdulla H."/>
            <person name="Zimba P.V."/>
            <person name="Laughinghouse H.D. IV."/>
        </authorList>
    </citation>
    <scope>NUCLEOTIDE SEQUENCE</scope>
    <source>
        <strain evidence="2">BLCCT55</strain>
    </source>
</reference>
<evidence type="ECO:0000313" key="3">
    <source>
        <dbReference type="Proteomes" id="UP000629098"/>
    </source>
</evidence>
<protein>
    <submittedName>
        <fullName evidence="2">Uncharacterized protein</fullName>
    </submittedName>
</protein>
<organism evidence="2 3">
    <name type="scientific">Iningainema tapete BLCC-T55</name>
    <dbReference type="NCBI Taxonomy" id="2748662"/>
    <lineage>
        <taxon>Bacteria</taxon>
        <taxon>Bacillati</taxon>
        <taxon>Cyanobacteriota</taxon>
        <taxon>Cyanophyceae</taxon>
        <taxon>Nostocales</taxon>
        <taxon>Scytonemataceae</taxon>
        <taxon>Iningainema tapete</taxon>
    </lineage>
</organism>
<dbReference type="EMBL" id="JACXAE010000013">
    <property type="protein sequence ID" value="MBD2771209.1"/>
    <property type="molecule type" value="Genomic_DNA"/>
</dbReference>
<dbReference type="Proteomes" id="UP000629098">
    <property type="component" value="Unassembled WGS sequence"/>
</dbReference>
<dbReference type="AlphaFoldDB" id="A0A8J7C4B0"/>